<comment type="caution">
    <text evidence="1">The sequence shown here is derived from an EMBL/GenBank/DDBJ whole genome shotgun (WGS) entry which is preliminary data.</text>
</comment>
<reference evidence="1 2" key="1">
    <citation type="submission" date="2022-12" db="EMBL/GenBank/DDBJ databases">
        <title>Dasania phycosphaerae sp. nov., isolated from particulate material of the south coast of Korea.</title>
        <authorList>
            <person name="Jiang Y."/>
        </authorList>
    </citation>
    <scope>NUCLEOTIDE SEQUENCE [LARGE SCALE GENOMIC DNA]</scope>
    <source>
        <strain evidence="1 2">GY-19</strain>
    </source>
</reference>
<protein>
    <recommendedName>
        <fullName evidence="3">DUF4124 domain-containing protein</fullName>
    </recommendedName>
</protein>
<dbReference type="RefSeq" id="WP_258331089.1">
    <property type="nucleotide sequence ID" value="NZ_JAPTGG010000004.1"/>
</dbReference>
<accession>A0A9J6RL56</accession>
<evidence type="ECO:0000313" key="1">
    <source>
        <dbReference type="EMBL" id="MCZ0864936.1"/>
    </source>
</evidence>
<organism evidence="1 2">
    <name type="scientific">Dasania phycosphaerae</name>
    <dbReference type="NCBI Taxonomy" id="2950436"/>
    <lineage>
        <taxon>Bacteria</taxon>
        <taxon>Pseudomonadati</taxon>
        <taxon>Pseudomonadota</taxon>
        <taxon>Gammaproteobacteria</taxon>
        <taxon>Cellvibrionales</taxon>
        <taxon>Spongiibacteraceae</taxon>
        <taxon>Dasania</taxon>
    </lineage>
</organism>
<sequence length="167" mass="18946">MWKYIRVFLPLIVLGFVVPMIMPGSDGQPIMTPKDWLPDEKTLETITKSVSKVANTTSEFTAGRKVFESNKKQLYKWQDKEGNWQFTDNYNQIPDYALKQLQAQDMPRAVNTMAAPPVVEPEQSPEITSRLLNTDGTVDMSKAPELVEEAKKVRAQLEARNKALEGM</sequence>
<keyword evidence="2" id="KW-1185">Reference proteome</keyword>
<name>A0A9J6RL56_9GAMM</name>
<evidence type="ECO:0000313" key="2">
    <source>
        <dbReference type="Proteomes" id="UP001069090"/>
    </source>
</evidence>
<gene>
    <name evidence="1" type="ORF">O0V09_06970</name>
</gene>
<dbReference type="Proteomes" id="UP001069090">
    <property type="component" value="Unassembled WGS sequence"/>
</dbReference>
<dbReference type="AlphaFoldDB" id="A0A9J6RL56"/>
<dbReference type="EMBL" id="JAPTGG010000004">
    <property type="protein sequence ID" value="MCZ0864936.1"/>
    <property type="molecule type" value="Genomic_DNA"/>
</dbReference>
<evidence type="ECO:0008006" key="3">
    <source>
        <dbReference type="Google" id="ProtNLM"/>
    </source>
</evidence>
<proteinExistence type="predicted"/>